<reference evidence="2" key="1">
    <citation type="submission" date="2022-01" db="EMBL/GenBank/DDBJ databases">
        <title>Genome-Based Taxonomic Classification of the Phylum Actinobacteria.</title>
        <authorList>
            <person name="Gao Y."/>
        </authorList>
    </citation>
    <scope>NUCLEOTIDE SEQUENCE</scope>
    <source>
        <strain evidence="2">KLBMP 8922</strain>
    </source>
</reference>
<accession>A0AA41Q422</accession>
<dbReference type="AlphaFoldDB" id="A0AA41Q422"/>
<comment type="caution">
    <text evidence="2">The sequence shown here is derived from an EMBL/GenBank/DDBJ whole genome shotgun (WGS) entry which is preliminary data.</text>
</comment>
<evidence type="ECO:0000256" key="1">
    <source>
        <dbReference type="PIRSR" id="PIRSR607822-1"/>
    </source>
</evidence>
<dbReference type="Proteomes" id="UP001165378">
    <property type="component" value="Unassembled WGS sequence"/>
</dbReference>
<dbReference type="PRINTS" id="PR01955">
    <property type="entry name" value="LANCFRANKIA"/>
</dbReference>
<dbReference type="EMBL" id="JAKFHA010000021">
    <property type="protein sequence ID" value="MCF2531153.1"/>
    <property type="molecule type" value="Genomic_DNA"/>
</dbReference>
<protein>
    <submittedName>
        <fullName evidence="2">Lanthionine synthetase C family protein</fullName>
    </submittedName>
</protein>
<feature type="binding site" evidence="1">
    <location>
        <position position="328"/>
    </location>
    <ligand>
        <name>Zn(2+)</name>
        <dbReference type="ChEBI" id="CHEBI:29105"/>
    </ligand>
</feature>
<name>A0AA41Q422_9ACTN</name>
<proteinExistence type="predicted"/>
<dbReference type="GO" id="GO:0031179">
    <property type="term" value="P:peptide modification"/>
    <property type="evidence" value="ECO:0007669"/>
    <property type="project" value="InterPro"/>
</dbReference>
<organism evidence="2 3">
    <name type="scientific">Yinghuangia soli</name>
    <dbReference type="NCBI Taxonomy" id="2908204"/>
    <lineage>
        <taxon>Bacteria</taxon>
        <taxon>Bacillati</taxon>
        <taxon>Actinomycetota</taxon>
        <taxon>Actinomycetes</taxon>
        <taxon>Kitasatosporales</taxon>
        <taxon>Streptomycetaceae</taxon>
        <taxon>Yinghuangia</taxon>
    </lineage>
</organism>
<keyword evidence="1" id="KW-0479">Metal-binding</keyword>
<feature type="binding site" evidence="1">
    <location>
        <position position="278"/>
    </location>
    <ligand>
        <name>Zn(2+)</name>
        <dbReference type="ChEBI" id="CHEBI:29105"/>
    </ligand>
</feature>
<sequence>MTAARNAADLIAERLASPDDARRLVLKNGWVPQSLAYGAVGVALLHIERALTGDGPWQRAHDWLSCATHQPLVGIDASHLFFGVPALAFALDAAGPGRYTRALDALDHRIGGIVRERVQRAHARMDRSELPALAEFDAIRGLTGLGSLLLRRDVHAVSARAVLDCLVRLTEPVTVHGEALPGWWSLLAPSGKSSPDFPGGHANSGIAHGIGAVLALLGSAARRGITVDGQDAAIARIFAWLDEWRQDGPTGPWWPYWVTRGQLRTGKIGNGPSRPSWCYGTAGLARAQQIAALAAGDTARQLAAEAALAQAMTDPGQLQQTADLSLCHGYAGLAHITRLAANDAGTSNLAGCLPRLLAPMTDISPEALFRQLLHPSDRPGDIGFLDGAAGVALAMHSVAAATPPISGWDACLLIT</sequence>
<dbReference type="RefSeq" id="WP_235055859.1">
    <property type="nucleotide sequence ID" value="NZ_JAKFHA010000021.1"/>
</dbReference>
<dbReference type="Gene3D" id="1.50.10.20">
    <property type="match status" value="1"/>
</dbReference>
<dbReference type="InterPro" id="IPR033889">
    <property type="entry name" value="LanC"/>
</dbReference>
<dbReference type="GO" id="GO:0046872">
    <property type="term" value="F:metal ion binding"/>
    <property type="evidence" value="ECO:0007669"/>
    <property type="project" value="UniProtKB-KW"/>
</dbReference>
<dbReference type="CDD" id="cd04793">
    <property type="entry name" value="LanC"/>
    <property type="match status" value="1"/>
</dbReference>
<gene>
    <name evidence="2" type="ORF">LZ495_28595</name>
</gene>
<dbReference type="SMART" id="SM01260">
    <property type="entry name" value="LANC_like"/>
    <property type="match status" value="1"/>
</dbReference>
<dbReference type="SUPFAM" id="SSF158745">
    <property type="entry name" value="LanC-like"/>
    <property type="match status" value="1"/>
</dbReference>
<dbReference type="PRINTS" id="PR01950">
    <property type="entry name" value="LANCSUPER"/>
</dbReference>
<feature type="binding site" evidence="1">
    <location>
        <position position="327"/>
    </location>
    <ligand>
        <name>Zn(2+)</name>
        <dbReference type="ChEBI" id="CHEBI:29105"/>
    </ligand>
</feature>
<evidence type="ECO:0000313" key="3">
    <source>
        <dbReference type="Proteomes" id="UP001165378"/>
    </source>
</evidence>
<evidence type="ECO:0000313" key="2">
    <source>
        <dbReference type="EMBL" id="MCF2531153.1"/>
    </source>
</evidence>
<keyword evidence="1" id="KW-0862">Zinc</keyword>
<keyword evidence="3" id="KW-1185">Reference proteome</keyword>
<dbReference type="Pfam" id="PF05147">
    <property type="entry name" value="LANC_like"/>
    <property type="match status" value="1"/>
</dbReference>
<dbReference type="InterPro" id="IPR007822">
    <property type="entry name" value="LANC-like"/>
</dbReference>